<dbReference type="InterPro" id="IPR029069">
    <property type="entry name" value="HotDog_dom_sf"/>
</dbReference>
<evidence type="ECO:0000313" key="1">
    <source>
        <dbReference type="EMBL" id="KRO94381.1"/>
    </source>
</evidence>
<evidence type="ECO:0008006" key="3">
    <source>
        <dbReference type="Google" id="ProtNLM"/>
    </source>
</evidence>
<reference evidence="1 2" key="1">
    <citation type="submission" date="2015-10" db="EMBL/GenBank/DDBJ databases">
        <title>Metagenome-Assembled Genomes uncover a global brackish microbiome.</title>
        <authorList>
            <person name="Hugerth L.W."/>
            <person name="Larsson J."/>
            <person name="Alneberg J."/>
            <person name="Lindh M.V."/>
            <person name="Legrand C."/>
            <person name="Pinhassi J."/>
            <person name="Andersson A.F."/>
        </authorList>
    </citation>
    <scope>NUCLEOTIDE SEQUENCE [LARGE SCALE GENOMIC DNA]</scope>
    <source>
        <strain evidence="1">BACL26 MAG-121220-bin70</strain>
    </source>
</reference>
<dbReference type="Gene3D" id="3.10.129.10">
    <property type="entry name" value="Hotdog Thioesterase"/>
    <property type="match status" value="1"/>
</dbReference>
<proteinExistence type="predicted"/>
<dbReference type="CDD" id="cd03443">
    <property type="entry name" value="PaaI_thioesterase"/>
    <property type="match status" value="1"/>
</dbReference>
<gene>
    <name evidence="1" type="ORF">ABS24_00175</name>
</gene>
<organism evidence="1 2">
    <name type="scientific">SAR92 bacterium BACL26 MAG-121220-bin70</name>
    <dbReference type="NCBI Taxonomy" id="1655626"/>
    <lineage>
        <taxon>Bacteria</taxon>
        <taxon>Pseudomonadati</taxon>
        <taxon>Pseudomonadota</taxon>
        <taxon>Gammaproteobacteria</taxon>
        <taxon>Cellvibrionales</taxon>
        <taxon>Porticoccaceae</taxon>
        <taxon>SAR92 clade</taxon>
    </lineage>
</organism>
<dbReference type="SUPFAM" id="SSF54637">
    <property type="entry name" value="Thioesterase/thiol ester dehydrase-isomerase"/>
    <property type="match status" value="1"/>
</dbReference>
<sequence length="151" mass="16806">MDLKKHYQQAARDACPIYTFLDLQVESIEDGIYRARTPLNNNTKNHVNIFHAGPMWMTAEYLGGLIAAHNLDDPKYQPVIAGLNIKFLRPAMTDITAETEFSPADASAMKDALEATGRFAYKLHVVIKDTAGKVVAEADGDYLIKDFSNLM</sequence>
<dbReference type="InterPro" id="IPR027961">
    <property type="entry name" value="DUF4442"/>
</dbReference>
<dbReference type="Proteomes" id="UP000051213">
    <property type="component" value="Unassembled WGS sequence"/>
</dbReference>
<dbReference type="AlphaFoldDB" id="A0A0R2UBQ9"/>
<dbReference type="Pfam" id="PF14539">
    <property type="entry name" value="DUF4442"/>
    <property type="match status" value="1"/>
</dbReference>
<accession>A0A0R2UBQ9</accession>
<dbReference type="EMBL" id="LICA01000156">
    <property type="protein sequence ID" value="KRO94381.1"/>
    <property type="molecule type" value="Genomic_DNA"/>
</dbReference>
<evidence type="ECO:0000313" key="2">
    <source>
        <dbReference type="Proteomes" id="UP000051213"/>
    </source>
</evidence>
<name>A0A0R2UBQ9_9GAMM</name>
<comment type="caution">
    <text evidence="1">The sequence shown here is derived from an EMBL/GenBank/DDBJ whole genome shotgun (WGS) entry which is preliminary data.</text>
</comment>
<protein>
    <recommendedName>
        <fullName evidence="3">Thioesterase</fullName>
    </recommendedName>
</protein>